<evidence type="ECO:0000313" key="1">
    <source>
        <dbReference type="EMBL" id="MBU2711624.1"/>
    </source>
</evidence>
<organism evidence="1 2">
    <name type="scientific">Zooshikella harenae</name>
    <dbReference type="NCBI Taxonomy" id="2827238"/>
    <lineage>
        <taxon>Bacteria</taxon>
        <taxon>Pseudomonadati</taxon>
        <taxon>Pseudomonadota</taxon>
        <taxon>Gammaproteobacteria</taxon>
        <taxon>Oceanospirillales</taxon>
        <taxon>Zooshikellaceae</taxon>
        <taxon>Zooshikella</taxon>
    </lineage>
</organism>
<dbReference type="RefSeq" id="WP_215819780.1">
    <property type="nucleotide sequence ID" value="NZ_JAGSOY010000022.1"/>
</dbReference>
<gene>
    <name evidence="1" type="ORF">KCG35_11190</name>
</gene>
<reference evidence="1 2" key="1">
    <citation type="submission" date="2021-04" db="EMBL/GenBank/DDBJ databases">
        <authorList>
            <person name="Pira H."/>
            <person name="Risdian C."/>
            <person name="Wink J."/>
        </authorList>
    </citation>
    <scope>NUCLEOTIDE SEQUENCE [LARGE SCALE GENOMIC DNA]</scope>
    <source>
        <strain evidence="1 2">WH53</strain>
    </source>
</reference>
<sequence length="255" mass="28504">MTNNPAPSLKPLTIFTTWITGLLAGLSLSFQATAGKTEPLVLLAECPAHLPECVTMSLNLSSVDWDDYIEREAMLTPSYTLVSFPVRGTLPNDKKTKRYHITKAIFTQGLGCSDLDHVAVVGYSTEGDPILLTKTGEFTVKDIRLSIGCEQCLQLLDENLNLIAEYTTPAWDLSLVELEPKDLTWNQKGMLFIKNHSNCLRWNKNSRFQQVDNKYCHPSPYLQPMHPSQQEEPPTLKLIVPKTHFQGLLQAGACT</sequence>
<dbReference type="Proteomes" id="UP000690515">
    <property type="component" value="Unassembled WGS sequence"/>
</dbReference>
<protein>
    <submittedName>
        <fullName evidence="1">Uncharacterized protein</fullName>
    </submittedName>
</protein>
<keyword evidence="2" id="KW-1185">Reference proteome</keyword>
<proteinExistence type="predicted"/>
<comment type="caution">
    <text evidence="1">The sequence shown here is derived from an EMBL/GenBank/DDBJ whole genome shotgun (WGS) entry which is preliminary data.</text>
</comment>
<dbReference type="EMBL" id="JAGSOY010000022">
    <property type="protein sequence ID" value="MBU2711624.1"/>
    <property type="molecule type" value="Genomic_DNA"/>
</dbReference>
<name>A0ABS5ZC46_9GAMM</name>
<evidence type="ECO:0000313" key="2">
    <source>
        <dbReference type="Proteomes" id="UP000690515"/>
    </source>
</evidence>
<accession>A0ABS5ZC46</accession>